<dbReference type="RefSeq" id="WP_092347754.1">
    <property type="nucleotide sequence ID" value="NZ_FNQN01000005.1"/>
</dbReference>
<evidence type="ECO:0000256" key="3">
    <source>
        <dbReference type="ARBA" id="ARBA00023015"/>
    </source>
</evidence>
<dbReference type="GO" id="GO:0043565">
    <property type="term" value="F:sequence-specific DNA binding"/>
    <property type="evidence" value="ECO:0007669"/>
    <property type="project" value="InterPro"/>
</dbReference>
<dbReference type="Pfam" id="PF00158">
    <property type="entry name" value="Sigma54_activat"/>
    <property type="match status" value="1"/>
</dbReference>
<dbReference type="GO" id="GO:0005524">
    <property type="term" value="F:ATP binding"/>
    <property type="evidence" value="ECO:0007669"/>
    <property type="project" value="UniProtKB-KW"/>
</dbReference>
<reference evidence="8 9" key="1">
    <citation type="submission" date="2016-10" db="EMBL/GenBank/DDBJ databases">
        <authorList>
            <person name="de Groot N.N."/>
        </authorList>
    </citation>
    <scope>NUCLEOTIDE SEQUENCE [LARGE SCALE GENOMIC DNA]</scope>
    <source>
        <strain evidence="8 9">DSM 7343</strain>
    </source>
</reference>
<dbReference type="PANTHER" id="PTHR32071">
    <property type="entry name" value="TRANSCRIPTIONAL REGULATORY PROTEIN"/>
    <property type="match status" value="1"/>
</dbReference>
<dbReference type="InterPro" id="IPR001789">
    <property type="entry name" value="Sig_transdc_resp-reg_receiver"/>
</dbReference>
<keyword evidence="3" id="KW-0805">Transcription regulation</keyword>
<dbReference type="InterPro" id="IPR002078">
    <property type="entry name" value="Sigma_54_int"/>
</dbReference>
<keyword evidence="8" id="KW-0238">DNA-binding</keyword>
<dbReference type="SUPFAM" id="SSF52172">
    <property type="entry name" value="CheY-like"/>
    <property type="match status" value="1"/>
</dbReference>
<dbReference type="InterPro" id="IPR058031">
    <property type="entry name" value="AAA_lid_NorR"/>
</dbReference>
<dbReference type="PROSITE" id="PS00675">
    <property type="entry name" value="SIGMA54_INTERACT_1"/>
    <property type="match status" value="1"/>
</dbReference>
<dbReference type="OrthoDB" id="9814761at2"/>
<keyword evidence="1" id="KW-0547">Nucleotide-binding</keyword>
<evidence type="ECO:0000259" key="7">
    <source>
        <dbReference type="PROSITE" id="PS50110"/>
    </source>
</evidence>
<dbReference type="Pfam" id="PF02954">
    <property type="entry name" value="HTH_8"/>
    <property type="match status" value="1"/>
</dbReference>
<dbReference type="Pfam" id="PF25601">
    <property type="entry name" value="AAA_lid_14"/>
    <property type="match status" value="1"/>
</dbReference>
<keyword evidence="9" id="KW-1185">Reference proteome</keyword>
<dbReference type="PRINTS" id="PR01590">
    <property type="entry name" value="HTHFIS"/>
</dbReference>
<evidence type="ECO:0000313" key="8">
    <source>
        <dbReference type="EMBL" id="SEA41346.1"/>
    </source>
</evidence>
<dbReference type="AlphaFoldDB" id="A0A1H4AZT0"/>
<feature type="modified residue" description="4-aspartylphosphate" evidence="5">
    <location>
        <position position="60"/>
    </location>
</feature>
<dbReference type="InterPro" id="IPR011006">
    <property type="entry name" value="CheY-like_superfamily"/>
</dbReference>
<evidence type="ECO:0000256" key="5">
    <source>
        <dbReference type="PROSITE-ProRule" id="PRU00169"/>
    </source>
</evidence>
<dbReference type="CDD" id="cd00009">
    <property type="entry name" value="AAA"/>
    <property type="match status" value="1"/>
</dbReference>
<dbReference type="Gene3D" id="1.10.8.60">
    <property type="match status" value="1"/>
</dbReference>
<dbReference type="PANTHER" id="PTHR32071:SF13">
    <property type="entry name" value="RESPONSE REGULATOR HSFA"/>
    <property type="match status" value="1"/>
</dbReference>
<keyword evidence="4" id="KW-0804">Transcription</keyword>
<dbReference type="InterPro" id="IPR003593">
    <property type="entry name" value="AAA+_ATPase"/>
</dbReference>
<dbReference type="InterPro" id="IPR002197">
    <property type="entry name" value="HTH_Fis"/>
</dbReference>
<dbReference type="GO" id="GO:0000160">
    <property type="term" value="P:phosphorelay signal transduction system"/>
    <property type="evidence" value="ECO:0007669"/>
    <property type="project" value="InterPro"/>
</dbReference>
<gene>
    <name evidence="8" type="ORF">SAMN05660420_02057</name>
</gene>
<feature type="domain" description="Response regulatory" evidence="7">
    <location>
        <begin position="9"/>
        <end position="125"/>
    </location>
</feature>
<dbReference type="PROSITE" id="PS50045">
    <property type="entry name" value="SIGMA54_INTERACT_4"/>
    <property type="match status" value="1"/>
</dbReference>
<sequence>MKELYPEWPILMVDDESALLRSLTVSLKSSGGFNNLLQCQDSRQVMDLLAEQQVSLILLDLTMPHVSGQELLTRICENYPHIPVIILSGLNQVETAVECIKNGAYDYFVKTEDQTRLFSEIRQALERFDLESQYVRLKNKFLNTELSQPEIFAGIVTQNNKMQAIFQYIEALASSREPVLIIGESGVGKDLIAKAIHAVRAKDRPWVAVNVAGLDDNMFADTLFGHTPGAFTGAEKSRNGMVAQAEDGTLFLDEIGDLSWASQVKLLRLIQEREYYVLGSDVPKTTKARFVFATNQSLEKACEEKSFRMDLYFRLRAHQINIPPLRERAEDIPLLVAHFVAEACESLNKPVPEVSQELIARLQQYSFPGNIRELRSMVYDALIVHKQGSISLNEFKKSIAMGSQQTVPSADASGSETSSLSFSSNLPTLEDAGRLLVCEAMKRSGDNQTLAARYLGISRQALSKRLKKYNM</sequence>
<keyword evidence="5" id="KW-0597">Phosphoprotein</keyword>
<dbReference type="SMART" id="SM00382">
    <property type="entry name" value="AAA"/>
    <property type="match status" value="1"/>
</dbReference>
<dbReference type="Pfam" id="PF00072">
    <property type="entry name" value="Response_reg"/>
    <property type="match status" value="1"/>
</dbReference>
<dbReference type="SUPFAM" id="SSF46689">
    <property type="entry name" value="Homeodomain-like"/>
    <property type="match status" value="1"/>
</dbReference>
<feature type="domain" description="Sigma-54 factor interaction" evidence="6">
    <location>
        <begin position="155"/>
        <end position="383"/>
    </location>
</feature>
<dbReference type="EMBL" id="FNQN01000005">
    <property type="protein sequence ID" value="SEA41346.1"/>
    <property type="molecule type" value="Genomic_DNA"/>
</dbReference>
<dbReference type="GO" id="GO:0006355">
    <property type="term" value="P:regulation of DNA-templated transcription"/>
    <property type="evidence" value="ECO:0007669"/>
    <property type="project" value="InterPro"/>
</dbReference>
<keyword evidence="2" id="KW-0067">ATP-binding</keyword>
<name>A0A1H4AZT0_9BACT</name>
<proteinExistence type="predicted"/>
<dbReference type="FunFam" id="3.40.50.300:FF:000006">
    <property type="entry name" value="DNA-binding transcriptional regulator NtrC"/>
    <property type="match status" value="1"/>
</dbReference>
<organism evidence="8 9">
    <name type="scientific">Desulfuromusa kysingii</name>
    <dbReference type="NCBI Taxonomy" id="37625"/>
    <lineage>
        <taxon>Bacteria</taxon>
        <taxon>Pseudomonadati</taxon>
        <taxon>Thermodesulfobacteriota</taxon>
        <taxon>Desulfuromonadia</taxon>
        <taxon>Desulfuromonadales</taxon>
        <taxon>Geopsychrobacteraceae</taxon>
        <taxon>Desulfuromusa</taxon>
    </lineage>
</organism>
<dbReference type="SMART" id="SM00448">
    <property type="entry name" value="REC"/>
    <property type="match status" value="1"/>
</dbReference>
<accession>A0A1H4AZT0</accession>
<dbReference type="InterPro" id="IPR025662">
    <property type="entry name" value="Sigma_54_int_dom_ATP-bd_1"/>
</dbReference>
<evidence type="ECO:0000256" key="1">
    <source>
        <dbReference type="ARBA" id="ARBA00022741"/>
    </source>
</evidence>
<dbReference type="InterPro" id="IPR027417">
    <property type="entry name" value="P-loop_NTPase"/>
</dbReference>
<evidence type="ECO:0000256" key="4">
    <source>
        <dbReference type="ARBA" id="ARBA00023163"/>
    </source>
</evidence>
<dbReference type="STRING" id="37625.SAMN05660420_02057"/>
<evidence type="ECO:0000259" key="6">
    <source>
        <dbReference type="PROSITE" id="PS50045"/>
    </source>
</evidence>
<dbReference type="Gene3D" id="3.40.50.300">
    <property type="entry name" value="P-loop containing nucleotide triphosphate hydrolases"/>
    <property type="match status" value="1"/>
</dbReference>
<dbReference type="PROSITE" id="PS50110">
    <property type="entry name" value="RESPONSE_REGULATORY"/>
    <property type="match status" value="1"/>
</dbReference>
<evidence type="ECO:0000256" key="2">
    <source>
        <dbReference type="ARBA" id="ARBA00022840"/>
    </source>
</evidence>
<dbReference type="InterPro" id="IPR009057">
    <property type="entry name" value="Homeodomain-like_sf"/>
</dbReference>
<dbReference type="Proteomes" id="UP000199409">
    <property type="component" value="Unassembled WGS sequence"/>
</dbReference>
<dbReference type="Gene3D" id="1.10.10.60">
    <property type="entry name" value="Homeodomain-like"/>
    <property type="match status" value="1"/>
</dbReference>
<protein>
    <submittedName>
        <fullName evidence="8">DNA-binding transcriptional response regulator, NtrC family, contains REC, AAA-type ATPase, and a Fis-type DNA-binding domains</fullName>
    </submittedName>
</protein>
<evidence type="ECO:0000313" key="9">
    <source>
        <dbReference type="Proteomes" id="UP000199409"/>
    </source>
</evidence>
<dbReference type="Gene3D" id="3.40.50.2300">
    <property type="match status" value="1"/>
</dbReference>
<dbReference type="SUPFAM" id="SSF52540">
    <property type="entry name" value="P-loop containing nucleoside triphosphate hydrolases"/>
    <property type="match status" value="1"/>
</dbReference>